<evidence type="ECO:0008006" key="3">
    <source>
        <dbReference type="Google" id="ProtNLM"/>
    </source>
</evidence>
<dbReference type="AlphaFoldDB" id="A0A832V2D3"/>
<organism evidence="1 2">
    <name type="scientific">Candidatus Naiadarchaeum limnaeum</name>
    <dbReference type="NCBI Taxonomy" id="2756139"/>
    <lineage>
        <taxon>Archaea</taxon>
        <taxon>Candidatus Undinarchaeota</taxon>
        <taxon>Candidatus Undinarchaeia</taxon>
        <taxon>Candidatus Naiadarchaeales</taxon>
        <taxon>Candidatus Naiadarchaeaceae</taxon>
        <taxon>Candidatus Naiadarchaeum</taxon>
    </lineage>
</organism>
<accession>A0A832V2D3</accession>
<dbReference type="EMBL" id="DVAB01000037">
    <property type="protein sequence ID" value="HIK00761.1"/>
    <property type="molecule type" value="Genomic_DNA"/>
</dbReference>
<protein>
    <recommendedName>
        <fullName evidence="3">N-acetyltransferase domain-containing protein</fullName>
    </recommendedName>
</protein>
<name>A0A832V2D3_9ARCH</name>
<dbReference type="Proteomes" id="UP000646946">
    <property type="component" value="Unassembled WGS sequence"/>
</dbReference>
<keyword evidence="2" id="KW-1185">Reference proteome</keyword>
<evidence type="ECO:0000313" key="1">
    <source>
        <dbReference type="EMBL" id="HIK00761.1"/>
    </source>
</evidence>
<evidence type="ECO:0000313" key="2">
    <source>
        <dbReference type="Proteomes" id="UP000646946"/>
    </source>
</evidence>
<comment type="caution">
    <text evidence="1">The sequence shown here is derived from an EMBL/GenBank/DDBJ whole genome shotgun (WGS) entry which is preliminary data.</text>
</comment>
<gene>
    <name evidence="1" type="ORF">H1016_04460</name>
</gene>
<proteinExistence type="predicted"/>
<sequence length="208" mass="24766">MVIRWAKDLDDVAPVKILEEEFWDKPSLRIYRPNPREDTKKAVLVPLRGAYTYYETLWKISNQHNEKTILCSFQPRKKPPLPRLVGYIAVERINESDIGRNMPPWNHNPEKFYKPNGNSWYIINHVSLESGVSEQLFKKLFIEAKKARIKKIAVIFNLRHPYITSAQRFWGHYGFRPLYDTYDPEWHYRAEKEEGDYISGAIIWAREI</sequence>
<reference evidence="1 2" key="1">
    <citation type="journal article" name="Nat. Commun.">
        <title>Undinarchaeota illuminate DPANN phylogeny and the impact of gene transfer on archaeal evolution.</title>
        <authorList>
            <person name="Dombrowski N."/>
            <person name="Williams T.A."/>
            <person name="Sun J."/>
            <person name="Woodcroft B.J."/>
            <person name="Lee J.H."/>
            <person name="Minh B.Q."/>
            <person name="Rinke C."/>
            <person name="Spang A."/>
        </authorList>
    </citation>
    <scope>NUCLEOTIDE SEQUENCE [LARGE SCALE GENOMIC DNA]</scope>
    <source>
        <strain evidence="1">MAG_bin1129</strain>
    </source>
</reference>